<proteinExistence type="predicted"/>
<keyword evidence="4" id="KW-1185">Reference proteome</keyword>
<gene>
    <name evidence="3" type="ORF">TALK_01425</name>
</gene>
<feature type="compositionally biased region" description="Basic and acidic residues" evidence="1">
    <location>
        <begin position="27"/>
        <end position="40"/>
    </location>
</feature>
<dbReference type="Pfam" id="PF01713">
    <property type="entry name" value="Smr"/>
    <property type="match status" value="1"/>
</dbReference>
<dbReference type="Gene3D" id="3.30.1370.110">
    <property type="match status" value="1"/>
</dbReference>
<name>A0A1Y2LFW4_9PROT</name>
<evidence type="ECO:0000259" key="2">
    <source>
        <dbReference type="PROSITE" id="PS50828"/>
    </source>
</evidence>
<dbReference type="InterPro" id="IPR036063">
    <property type="entry name" value="Smr_dom_sf"/>
</dbReference>
<feature type="region of interest" description="Disordered" evidence="1">
    <location>
        <begin position="27"/>
        <end position="60"/>
    </location>
</feature>
<dbReference type="PROSITE" id="PS50828">
    <property type="entry name" value="SMR"/>
    <property type="match status" value="1"/>
</dbReference>
<dbReference type="SUPFAM" id="SSF160443">
    <property type="entry name" value="SMR domain-like"/>
    <property type="match status" value="1"/>
</dbReference>
<dbReference type="RefSeq" id="WP_085615101.1">
    <property type="nucleotide sequence ID" value="NZ_JFKB01000001.1"/>
</dbReference>
<protein>
    <submittedName>
        <fullName evidence="3">DNA mismatch repair protein MutS</fullName>
    </submittedName>
</protein>
<sequence>MTHKKTHKRHRTVSDQEKALWEVFTRDVKPLRAKKPRPDDVGGFSPDEGGSKSDTAISLPDNLSGKIAKAEENRMARNLPSARHADRGPQVKNRALADLEPGVTDGIDKSTAKKFQKGQMSIDGRIDLHGMTQDVAHHALNAFIEDSWRAGKRCVLVITGKGSRADEYGRTGLLRQRTPQWLSAPRLRTRILSISEARIQHGGSGAFYVLLKRRRA</sequence>
<evidence type="ECO:0000256" key="1">
    <source>
        <dbReference type="SAM" id="MobiDB-lite"/>
    </source>
</evidence>
<evidence type="ECO:0000313" key="3">
    <source>
        <dbReference type="EMBL" id="OSQ50170.1"/>
    </source>
</evidence>
<reference evidence="3 4" key="1">
    <citation type="submission" date="2014-03" db="EMBL/GenBank/DDBJ databases">
        <title>The draft genome sequence of Thalassospira alkalitolerans JCM 18968.</title>
        <authorList>
            <person name="Lai Q."/>
            <person name="Shao Z."/>
        </authorList>
    </citation>
    <scope>NUCLEOTIDE SEQUENCE [LARGE SCALE GENOMIC DNA]</scope>
    <source>
        <strain evidence="3 4">JCM 18968</strain>
    </source>
</reference>
<dbReference type="PANTHER" id="PTHR35562">
    <property type="entry name" value="DNA ENDONUCLEASE SMRA-RELATED"/>
    <property type="match status" value="1"/>
</dbReference>
<dbReference type="InterPro" id="IPR002625">
    <property type="entry name" value="Smr_dom"/>
</dbReference>
<dbReference type="OrthoDB" id="7165597at2"/>
<accession>A0A1Y2LFW4</accession>
<comment type="caution">
    <text evidence="3">The sequence shown here is derived from an EMBL/GenBank/DDBJ whole genome shotgun (WGS) entry which is preliminary data.</text>
</comment>
<dbReference type="PANTHER" id="PTHR35562:SF2">
    <property type="entry name" value="DNA ENDONUCLEASE SMRA-RELATED"/>
    <property type="match status" value="1"/>
</dbReference>
<dbReference type="Proteomes" id="UP000193396">
    <property type="component" value="Unassembled WGS sequence"/>
</dbReference>
<dbReference type="STRING" id="1293890.TALK_01425"/>
<organism evidence="3 4">
    <name type="scientific">Thalassospira alkalitolerans</name>
    <dbReference type="NCBI Taxonomy" id="1293890"/>
    <lineage>
        <taxon>Bacteria</taxon>
        <taxon>Pseudomonadati</taxon>
        <taxon>Pseudomonadota</taxon>
        <taxon>Alphaproteobacteria</taxon>
        <taxon>Rhodospirillales</taxon>
        <taxon>Thalassospiraceae</taxon>
        <taxon>Thalassospira</taxon>
    </lineage>
</organism>
<dbReference type="EMBL" id="JFKB01000001">
    <property type="protein sequence ID" value="OSQ50170.1"/>
    <property type="molecule type" value="Genomic_DNA"/>
</dbReference>
<evidence type="ECO:0000313" key="4">
    <source>
        <dbReference type="Proteomes" id="UP000193396"/>
    </source>
</evidence>
<dbReference type="AlphaFoldDB" id="A0A1Y2LFW4"/>
<feature type="domain" description="Smr" evidence="2">
    <location>
        <begin position="126"/>
        <end position="212"/>
    </location>
</feature>
<dbReference type="SMART" id="SM00463">
    <property type="entry name" value="SMR"/>
    <property type="match status" value="1"/>
</dbReference>